<dbReference type="InterPro" id="IPR025877">
    <property type="entry name" value="MobA-like_NTP_Trfase"/>
</dbReference>
<dbReference type="PANTHER" id="PTHR43777">
    <property type="entry name" value="MOLYBDENUM COFACTOR CYTIDYLYLTRANSFERASE"/>
    <property type="match status" value="1"/>
</dbReference>
<dbReference type="AlphaFoldDB" id="A0A2U2CH00"/>
<dbReference type="InterPro" id="IPR029044">
    <property type="entry name" value="Nucleotide-diphossugar_trans"/>
</dbReference>
<dbReference type="Gene3D" id="3.90.550.10">
    <property type="entry name" value="Spore Coat Polysaccharide Biosynthesis Protein SpsA, Chain A"/>
    <property type="match status" value="1"/>
</dbReference>
<dbReference type="Proteomes" id="UP000244940">
    <property type="component" value="Unassembled WGS sequence"/>
</dbReference>
<dbReference type="Pfam" id="PF12804">
    <property type="entry name" value="NTP_transf_3"/>
    <property type="match status" value="1"/>
</dbReference>
<dbReference type="CDD" id="cd04182">
    <property type="entry name" value="GT_2_like_f"/>
    <property type="match status" value="1"/>
</dbReference>
<keyword evidence="4" id="KW-1185">Reference proteome</keyword>
<sequence length="202" mass="20857">MGGHLPDTVNRVADLACVLLAAGSSRRMRGADKLLEPVDGMPLLRRQALALLAAGCGPVAVTLPPDRPARVAALEGLTLQILPVPDAASGMSASLRRAAEWAAGRPLMVVPADMPEITADDFTRIAKAFDGATPLRGSAEDGTPGHPVVFPAALLGSLADLHGDEGARSVLKAHPAALLALPGEHAVTDLDTPEAWAAWRAR</sequence>
<feature type="domain" description="MobA-like NTP transferase" evidence="2">
    <location>
        <begin position="17"/>
        <end position="174"/>
    </location>
</feature>
<dbReference type="OrthoDB" id="9779263at2"/>
<keyword evidence="1" id="KW-0460">Magnesium</keyword>
<protein>
    <submittedName>
        <fullName evidence="3">Nucleotidyltransferase family protein</fullName>
    </submittedName>
</protein>
<name>A0A2U2CH00_9RHOB</name>
<keyword evidence="3" id="KW-0808">Transferase</keyword>
<dbReference type="EMBL" id="QEYD01000002">
    <property type="protein sequence ID" value="PWE31089.1"/>
    <property type="molecule type" value="Genomic_DNA"/>
</dbReference>
<dbReference type="PANTHER" id="PTHR43777:SF1">
    <property type="entry name" value="MOLYBDENUM COFACTOR CYTIDYLYLTRANSFERASE"/>
    <property type="match status" value="1"/>
</dbReference>
<evidence type="ECO:0000313" key="3">
    <source>
        <dbReference type="EMBL" id="PWE31089.1"/>
    </source>
</evidence>
<gene>
    <name evidence="3" type="ORF">C4N9_04910</name>
</gene>
<evidence type="ECO:0000313" key="4">
    <source>
        <dbReference type="Proteomes" id="UP000244940"/>
    </source>
</evidence>
<dbReference type="SUPFAM" id="SSF53448">
    <property type="entry name" value="Nucleotide-diphospho-sugar transferases"/>
    <property type="match status" value="1"/>
</dbReference>
<evidence type="ECO:0000256" key="1">
    <source>
        <dbReference type="ARBA" id="ARBA00022842"/>
    </source>
</evidence>
<accession>A0A2U2CH00</accession>
<reference evidence="3 4" key="1">
    <citation type="submission" date="2018-05" db="EMBL/GenBank/DDBJ databases">
        <title>Pararhodobacter marina sp. nov., isolated from deep-sea water of the Indian Ocean.</title>
        <authorList>
            <person name="Lai Q.Sr."/>
            <person name="Liu X."/>
            <person name="Shao Z."/>
        </authorList>
    </citation>
    <scope>NUCLEOTIDE SEQUENCE [LARGE SCALE GENOMIC DNA]</scope>
    <source>
        <strain evidence="3 4">CIC4N-9</strain>
    </source>
</reference>
<dbReference type="GO" id="GO:0016779">
    <property type="term" value="F:nucleotidyltransferase activity"/>
    <property type="evidence" value="ECO:0007669"/>
    <property type="project" value="UniProtKB-ARBA"/>
</dbReference>
<organism evidence="3 4">
    <name type="scientific">Pararhodobacter marinus</name>
    <dbReference type="NCBI Taxonomy" id="2184063"/>
    <lineage>
        <taxon>Bacteria</taxon>
        <taxon>Pseudomonadati</taxon>
        <taxon>Pseudomonadota</taxon>
        <taxon>Alphaproteobacteria</taxon>
        <taxon>Rhodobacterales</taxon>
        <taxon>Paracoccaceae</taxon>
        <taxon>Pararhodobacter</taxon>
    </lineage>
</organism>
<evidence type="ECO:0000259" key="2">
    <source>
        <dbReference type="Pfam" id="PF12804"/>
    </source>
</evidence>
<comment type="caution">
    <text evidence="3">The sequence shown here is derived from an EMBL/GenBank/DDBJ whole genome shotgun (WGS) entry which is preliminary data.</text>
</comment>
<proteinExistence type="predicted"/>